<dbReference type="EMBL" id="QUTA01007281">
    <property type="protein sequence ID" value="RHY07691.1"/>
    <property type="molecule type" value="Genomic_DNA"/>
</dbReference>
<dbReference type="Proteomes" id="UP000266239">
    <property type="component" value="Unassembled WGS sequence"/>
</dbReference>
<dbReference type="VEuPathDB" id="FungiDB:H257_16506"/>
<reference evidence="1 2" key="1">
    <citation type="submission" date="2018-08" db="EMBL/GenBank/DDBJ databases">
        <title>Aphanomyces genome sequencing and annotation.</title>
        <authorList>
            <person name="Minardi D."/>
            <person name="Oidtmann B."/>
            <person name="Van Der Giezen M."/>
            <person name="Studholme D.J."/>
        </authorList>
    </citation>
    <scope>NUCLEOTIDE SEQUENCE [LARGE SCALE GENOMIC DNA]</scope>
    <source>
        <strain evidence="1 2">Yx</strain>
    </source>
</reference>
<organism evidence="1 2">
    <name type="scientific">Aphanomyces astaci</name>
    <name type="common">Crayfish plague agent</name>
    <dbReference type="NCBI Taxonomy" id="112090"/>
    <lineage>
        <taxon>Eukaryota</taxon>
        <taxon>Sar</taxon>
        <taxon>Stramenopiles</taxon>
        <taxon>Oomycota</taxon>
        <taxon>Saprolegniomycetes</taxon>
        <taxon>Saprolegniales</taxon>
        <taxon>Verrucalvaceae</taxon>
        <taxon>Aphanomyces</taxon>
    </lineage>
</organism>
<accession>A0A397AQK8</accession>
<comment type="caution">
    <text evidence="1">The sequence shown here is derived from an EMBL/GenBank/DDBJ whole genome shotgun (WGS) entry which is preliminary data.</text>
</comment>
<protein>
    <submittedName>
        <fullName evidence="1">Uncharacterized protein</fullName>
    </submittedName>
</protein>
<evidence type="ECO:0000313" key="2">
    <source>
        <dbReference type="Proteomes" id="UP000266239"/>
    </source>
</evidence>
<evidence type="ECO:0000313" key="1">
    <source>
        <dbReference type="EMBL" id="RHY07691.1"/>
    </source>
</evidence>
<dbReference type="AlphaFoldDB" id="A0A397AQK8"/>
<name>A0A397AQK8_APHAT</name>
<proteinExistence type="predicted"/>
<sequence length="488" mass="54071">MNAVCAWYWVLGAPQARYSLRVVGSLRKYSLSITFTHYCWVDFTRSFEVAHTAKRQTLCQVQYNVNVAVNLESNMAKHAGGVNTSMYMSAIQATIFDALYKSDSSRAWVFQALYDYQWGSVANEVAAWHTHGLTSFVCQSQNLYQYGIQDTITIVNSLNLEQSIRINEQKTLANLVGVEYVGPWNNLAICEAIWCSLVRQAGNVIDKIGISYDVDIIIGTIQPPTIDLVRENTFQDAFFRHLHLKTNAAIGDNDPRSNDYYLRSVEVDPVPSTWRGMLFAGGNPMYVYNDLVPFVQDSFGHNDACQVQKPFKVKLQPNSILLALRALPPPALELSVQACAYIWHIVVYSTVLLGAVGVCGPGLFQGESPCTSLNIYQFNRVAVSVWLGRPVLFLRGLAAHLVLSSASVELATCSTLTGFDPSPRSLYTVANLGGEATWITFVLHDLFVPFISTHEVSQVLTPCCMLVTLVVLAALELMSPVRATILSL</sequence>
<gene>
    <name evidence="1" type="ORF">DYB25_000551</name>
</gene>